<evidence type="ECO:0000313" key="3">
    <source>
        <dbReference type="Proteomes" id="UP000297839"/>
    </source>
</evidence>
<accession>A0A4Z0BBS0</accession>
<evidence type="ECO:0000313" key="2">
    <source>
        <dbReference type="EMBL" id="TFY96612.1"/>
    </source>
</evidence>
<keyword evidence="3" id="KW-1185">Reference proteome</keyword>
<name>A0A4Z0BBS0_9BURK</name>
<dbReference type="OrthoDB" id="9181414at2"/>
<proteinExistence type="predicted"/>
<organism evidence="2 3">
    <name type="scientific">Ramlibacter humi</name>
    <dbReference type="NCBI Taxonomy" id="2530451"/>
    <lineage>
        <taxon>Bacteria</taxon>
        <taxon>Pseudomonadati</taxon>
        <taxon>Pseudomonadota</taxon>
        <taxon>Betaproteobacteria</taxon>
        <taxon>Burkholderiales</taxon>
        <taxon>Comamonadaceae</taxon>
        <taxon>Ramlibacter</taxon>
    </lineage>
</organism>
<sequence>MLASEKVAIAAHLHVLLRRKTGRVTDTEWMAQNAEYAAEIVRFSRVKAQEEKAPELAEWAAKLELALAQPTDGATRPLVQAAVQALKQRPAGEPGPDSVSPASGFADSLLESSRGPAPAPATSRYVGGIR</sequence>
<dbReference type="Proteomes" id="UP000297839">
    <property type="component" value="Unassembled WGS sequence"/>
</dbReference>
<protein>
    <submittedName>
        <fullName evidence="2">Uncharacterized protein</fullName>
    </submittedName>
</protein>
<evidence type="ECO:0000256" key="1">
    <source>
        <dbReference type="SAM" id="MobiDB-lite"/>
    </source>
</evidence>
<feature type="region of interest" description="Disordered" evidence="1">
    <location>
        <begin position="86"/>
        <end position="130"/>
    </location>
</feature>
<dbReference type="AlphaFoldDB" id="A0A4Z0BBS0"/>
<reference evidence="2 3" key="1">
    <citation type="submission" date="2019-03" db="EMBL/GenBank/DDBJ databases">
        <title>Ramlibacter sp. 18x22-1, whole genome shotgun sequence.</title>
        <authorList>
            <person name="Zhang X."/>
            <person name="Feng G."/>
            <person name="Zhu H."/>
        </authorList>
    </citation>
    <scope>NUCLEOTIDE SEQUENCE [LARGE SCALE GENOMIC DNA]</scope>
    <source>
        <strain evidence="2 3">18x22-1</strain>
    </source>
</reference>
<gene>
    <name evidence="2" type="ORF">EZ216_20390</name>
</gene>
<comment type="caution">
    <text evidence="2">The sequence shown here is derived from an EMBL/GenBank/DDBJ whole genome shotgun (WGS) entry which is preliminary data.</text>
</comment>
<dbReference type="EMBL" id="SMLK01000011">
    <property type="protein sequence ID" value="TFY96612.1"/>
    <property type="molecule type" value="Genomic_DNA"/>
</dbReference>